<organism evidence="1 2">
    <name type="scientific">Fusarium culmorum</name>
    <dbReference type="NCBI Taxonomy" id="5516"/>
    <lineage>
        <taxon>Eukaryota</taxon>
        <taxon>Fungi</taxon>
        <taxon>Dikarya</taxon>
        <taxon>Ascomycota</taxon>
        <taxon>Pezizomycotina</taxon>
        <taxon>Sordariomycetes</taxon>
        <taxon>Hypocreomycetidae</taxon>
        <taxon>Hypocreales</taxon>
        <taxon>Nectriaceae</taxon>
        <taxon>Fusarium</taxon>
    </lineage>
</organism>
<reference evidence="1 2" key="1">
    <citation type="submission" date="2018-02" db="EMBL/GenBank/DDBJ databases">
        <title>Fusarium culmorum secondary metabolites in fungal-bacterial-plant interactions.</title>
        <authorList>
            <person name="Schmidt R."/>
        </authorList>
    </citation>
    <scope>NUCLEOTIDE SEQUENCE [LARGE SCALE GENOMIC DNA]</scope>
    <source>
        <strain evidence="1 2">PV</strain>
    </source>
</reference>
<proteinExistence type="predicted"/>
<dbReference type="Proteomes" id="UP000241587">
    <property type="component" value="Unassembled WGS sequence"/>
</dbReference>
<accession>A0A2T4H5Z7</accession>
<name>A0A2T4H5Z7_FUSCU</name>
<dbReference type="AlphaFoldDB" id="A0A2T4H5Z7"/>
<comment type="caution">
    <text evidence="1">The sequence shown here is derived from an EMBL/GenBank/DDBJ whole genome shotgun (WGS) entry which is preliminary data.</text>
</comment>
<evidence type="ECO:0000313" key="1">
    <source>
        <dbReference type="EMBL" id="PTD11241.1"/>
    </source>
</evidence>
<evidence type="ECO:0000313" key="2">
    <source>
        <dbReference type="Proteomes" id="UP000241587"/>
    </source>
</evidence>
<sequence>MPMHLSITTTTVEADFHLAKDNKQKMISYRQDAQLKHWDQTTAQVEGFVLPNTPDPEHIYSSIAHRCDIVLMNHEGKKNKTKGTLRVTAAGYVEYHSRLSSLTTMHQLSTIPRLSNYGLQVMINDPWGALLVCLGKDYSLDGLIGSPHDKKKDVEHPLELKFRRADNIRKRWVRWR</sequence>
<gene>
    <name evidence="1" type="ORF">FCULG_00003770</name>
</gene>
<dbReference type="EMBL" id="PVEM01000001">
    <property type="protein sequence ID" value="PTD11241.1"/>
    <property type="molecule type" value="Genomic_DNA"/>
</dbReference>
<protein>
    <submittedName>
        <fullName evidence="1">Uncharacterized protein</fullName>
    </submittedName>
</protein>
<keyword evidence="2" id="KW-1185">Reference proteome</keyword>